<comment type="caution">
    <text evidence="3">The sequence shown here is derived from an EMBL/GenBank/DDBJ whole genome shotgun (WGS) entry which is preliminary data.</text>
</comment>
<keyword evidence="2" id="KW-0472">Membrane</keyword>
<protein>
    <submittedName>
        <fullName evidence="3">Uncharacterized protein</fullName>
    </submittedName>
</protein>
<name>A0A7U9KZH1_9ACTN</name>
<accession>A0A7U9KZH1</accession>
<dbReference type="Proteomes" id="UP000287830">
    <property type="component" value="Unassembled WGS sequence"/>
</dbReference>
<evidence type="ECO:0000256" key="1">
    <source>
        <dbReference type="SAM" id="MobiDB-lite"/>
    </source>
</evidence>
<organism evidence="3 4">
    <name type="scientific">Streptomyces chrestomyceticus JCM 4735</name>
    <dbReference type="NCBI Taxonomy" id="1306181"/>
    <lineage>
        <taxon>Bacteria</taxon>
        <taxon>Bacillati</taxon>
        <taxon>Actinomycetota</taxon>
        <taxon>Actinomycetes</taxon>
        <taxon>Kitasatosporales</taxon>
        <taxon>Streptomycetaceae</taxon>
        <taxon>Streptomyces</taxon>
    </lineage>
</organism>
<feature type="compositionally biased region" description="Basic and acidic residues" evidence="1">
    <location>
        <begin position="155"/>
        <end position="166"/>
    </location>
</feature>
<keyword evidence="2" id="KW-0812">Transmembrane</keyword>
<feature type="compositionally biased region" description="Low complexity" evidence="1">
    <location>
        <begin position="64"/>
        <end position="76"/>
    </location>
</feature>
<dbReference type="GeneID" id="95624240"/>
<feature type="region of interest" description="Disordered" evidence="1">
    <location>
        <begin position="1"/>
        <end position="100"/>
    </location>
</feature>
<evidence type="ECO:0000313" key="3">
    <source>
        <dbReference type="EMBL" id="GCD37637.1"/>
    </source>
</evidence>
<dbReference type="OrthoDB" id="4327847at2"/>
<feature type="compositionally biased region" description="Low complexity" evidence="1">
    <location>
        <begin position="11"/>
        <end position="30"/>
    </location>
</feature>
<feature type="compositionally biased region" description="Pro residues" evidence="1">
    <location>
        <begin position="77"/>
        <end position="93"/>
    </location>
</feature>
<dbReference type="RefSeq" id="WP_125047053.1">
    <property type="nucleotide sequence ID" value="NZ_BHZC01000001.1"/>
</dbReference>
<feature type="compositionally biased region" description="Low complexity" evidence="1">
    <location>
        <begin position="41"/>
        <end position="50"/>
    </location>
</feature>
<feature type="transmembrane region" description="Helical" evidence="2">
    <location>
        <begin position="104"/>
        <end position="126"/>
    </location>
</feature>
<feature type="region of interest" description="Disordered" evidence="1">
    <location>
        <begin position="132"/>
        <end position="179"/>
    </location>
</feature>
<proteinExistence type="predicted"/>
<reference evidence="3 4" key="1">
    <citation type="submission" date="2018-11" db="EMBL/GenBank/DDBJ databases">
        <title>Whole genome sequence of Streptomyces chrestomyceticus NBRC 13444(T).</title>
        <authorList>
            <person name="Komaki H."/>
            <person name="Tamura T."/>
        </authorList>
    </citation>
    <scope>NUCLEOTIDE SEQUENCE [LARGE SCALE GENOMIC DNA]</scope>
    <source>
        <strain evidence="3 4">NBRC 13444</strain>
    </source>
</reference>
<feature type="compositionally biased region" description="Pro residues" evidence="1">
    <location>
        <begin position="51"/>
        <end position="61"/>
    </location>
</feature>
<evidence type="ECO:0000256" key="2">
    <source>
        <dbReference type="SAM" id="Phobius"/>
    </source>
</evidence>
<keyword evidence="2" id="KW-1133">Transmembrane helix</keyword>
<sequence>MSFNQPPPGPYGSSGQPPQGPYGDSGQQQPQGGGFGPPQGAPQGSPQGAPQGPPQGPPPGPYGYGAPQQPPGAQQPMQPPQFPQFPPPGPPGPSGGGSGNTGKIIAGVAAGVVLVGAIIGGAVMLVSGDGGSGPPRARGGESAAPGTGSGASGPSEEKPSAEDGGQRMRLTTPATVDEGAYTLEKDKAALQRDGLKLGSPPPGMTQEIARYRGTRGSGTTALMISGGYGTIGDPDSVVDNMFRGVATGGTTVVRQRETFRPGGADGTVKIDCEVVRNPTFGHAPVCGWADGSTAAVLLYLNGELRSPSDVNLSQYADTTAVVRGETRTPR</sequence>
<dbReference type="EMBL" id="BHZC01000001">
    <property type="protein sequence ID" value="GCD37637.1"/>
    <property type="molecule type" value="Genomic_DNA"/>
</dbReference>
<gene>
    <name evidence="3" type="ORF">OEIGOIKO_05440</name>
</gene>
<dbReference type="AlphaFoldDB" id="A0A7U9KZH1"/>
<evidence type="ECO:0000313" key="4">
    <source>
        <dbReference type="Proteomes" id="UP000287830"/>
    </source>
</evidence>
<feature type="compositionally biased region" description="Pro residues" evidence="1">
    <location>
        <begin position="1"/>
        <end position="10"/>
    </location>
</feature>